<reference evidence="1 2" key="1">
    <citation type="journal article" date="2016" name="Nat. Commun.">
        <title>Thousands of microbial genomes shed light on interconnected biogeochemical processes in an aquifer system.</title>
        <authorList>
            <person name="Anantharaman K."/>
            <person name="Brown C.T."/>
            <person name="Hug L.A."/>
            <person name="Sharon I."/>
            <person name="Castelle C.J."/>
            <person name="Probst A.J."/>
            <person name="Thomas B.C."/>
            <person name="Singh A."/>
            <person name="Wilkins M.J."/>
            <person name="Karaoz U."/>
            <person name="Brodie E.L."/>
            <person name="Williams K.H."/>
            <person name="Hubbard S.S."/>
            <person name="Banfield J.F."/>
        </authorList>
    </citation>
    <scope>NUCLEOTIDE SEQUENCE [LARGE SCALE GENOMIC DNA]</scope>
    <source>
        <strain evidence="2">RIFCSPLOWO2_12_FULL_64_10</strain>
    </source>
</reference>
<dbReference type="Proteomes" id="UP000178606">
    <property type="component" value="Unassembled WGS sequence"/>
</dbReference>
<name>A0A1F6CBY7_HANXR</name>
<dbReference type="EMBL" id="MFKF01000287">
    <property type="protein sequence ID" value="OGG46706.1"/>
    <property type="molecule type" value="Genomic_DNA"/>
</dbReference>
<sequence length="111" mass="12579">METFWERVKGGLFEGAMTVAERAEHLSYVGRMRLDIANDKRLMQSAFAELGRRVYRLLSEGAAEEVPKDGAVLDLLRRIRQREETLREREAALVSLMKAGKAGENPKSSEK</sequence>
<evidence type="ECO:0000313" key="1">
    <source>
        <dbReference type="EMBL" id="OGG46706.1"/>
    </source>
</evidence>
<comment type="caution">
    <text evidence="1">The sequence shown here is derived from an EMBL/GenBank/DDBJ whole genome shotgun (WGS) entry which is preliminary data.</text>
</comment>
<protein>
    <submittedName>
        <fullName evidence="1">Uncharacterized protein</fullName>
    </submittedName>
</protein>
<proteinExistence type="predicted"/>
<evidence type="ECO:0000313" key="2">
    <source>
        <dbReference type="Proteomes" id="UP000178606"/>
    </source>
</evidence>
<organism evidence="1 2">
    <name type="scientific">Handelsmanbacteria sp. (strain RIFCSPLOWO2_12_FULL_64_10)</name>
    <dbReference type="NCBI Taxonomy" id="1817868"/>
    <lineage>
        <taxon>Bacteria</taxon>
        <taxon>Candidatus Handelsmaniibacteriota</taxon>
    </lineage>
</organism>
<gene>
    <name evidence="1" type="ORF">A3F84_20295</name>
</gene>
<dbReference type="AlphaFoldDB" id="A0A1F6CBY7"/>
<accession>A0A1F6CBY7</accession>